<name>A0ABN1KZ58_CLOSU</name>
<accession>A0ABN1KZ58</accession>
<evidence type="ECO:0000313" key="4">
    <source>
        <dbReference type="EMBL" id="GAA0779473.1"/>
    </source>
</evidence>
<keyword evidence="1" id="KW-0285">Flavoprotein</keyword>
<sequence>MKKLLIINGSPNTEGHTNKIVDAIIKGINTNVGIKYINCYDMNIKPCTDCKYCSKVVGACSIKDSMTEIYKLIQDCDIIILASPMYFGMFPSPLKSLIDRCQVIWSKKFIFKQNTKERRQGIFIFNGGSSWNSMFIHMETIGKYFLNTLNCDILFKLYIDNTDINYNYINEYHDEILKCQNLINKEKILG</sequence>
<dbReference type="InterPro" id="IPR029039">
    <property type="entry name" value="Flavoprotein-like_sf"/>
</dbReference>
<dbReference type="RefSeq" id="WP_343828142.1">
    <property type="nucleotide sequence ID" value="NZ_BAAACI010000011.1"/>
</dbReference>
<dbReference type="InterPro" id="IPR005025">
    <property type="entry name" value="FMN_Rdtase-like_dom"/>
</dbReference>
<evidence type="ECO:0000313" key="5">
    <source>
        <dbReference type="Proteomes" id="UP001501047"/>
    </source>
</evidence>
<dbReference type="Gene3D" id="3.40.50.360">
    <property type="match status" value="1"/>
</dbReference>
<dbReference type="PANTHER" id="PTHR43278:SF2">
    <property type="entry name" value="IRON-SULFUR FLAVOPROTEIN"/>
    <property type="match status" value="1"/>
</dbReference>
<feature type="domain" description="NADPH-dependent FMN reductase-like" evidence="3">
    <location>
        <begin position="3"/>
        <end position="108"/>
    </location>
</feature>
<dbReference type="InterPro" id="IPR051796">
    <property type="entry name" value="ISF_SsuE-like"/>
</dbReference>
<reference evidence="4 5" key="1">
    <citation type="journal article" date="2019" name="Int. J. Syst. Evol. Microbiol.">
        <title>The Global Catalogue of Microorganisms (GCM) 10K type strain sequencing project: providing services to taxonomists for standard genome sequencing and annotation.</title>
        <authorList>
            <consortium name="The Broad Institute Genomics Platform"/>
            <consortium name="The Broad Institute Genome Sequencing Center for Infectious Disease"/>
            <person name="Wu L."/>
            <person name="Ma J."/>
        </authorList>
    </citation>
    <scope>NUCLEOTIDE SEQUENCE [LARGE SCALE GENOMIC DNA]</scope>
    <source>
        <strain evidence="4 5">JCM 1417</strain>
    </source>
</reference>
<dbReference type="EMBL" id="BAAACI010000011">
    <property type="protein sequence ID" value="GAA0779473.1"/>
    <property type="molecule type" value="Genomic_DNA"/>
</dbReference>
<organism evidence="4 5">
    <name type="scientific">Clostridium subterminale</name>
    <dbReference type="NCBI Taxonomy" id="1550"/>
    <lineage>
        <taxon>Bacteria</taxon>
        <taxon>Bacillati</taxon>
        <taxon>Bacillota</taxon>
        <taxon>Clostridia</taxon>
        <taxon>Eubacteriales</taxon>
        <taxon>Clostridiaceae</taxon>
        <taxon>Clostridium</taxon>
    </lineage>
</organism>
<gene>
    <name evidence="4" type="ORF">GCM10008908_38230</name>
</gene>
<comment type="caution">
    <text evidence="4">The sequence shown here is derived from an EMBL/GenBank/DDBJ whole genome shotgun (WGS) entry which is preliminary data.</text>
</comment>
<dbReference type="Proteomes" id="UP001501047">
    <property type="component" value="Unassembled WGS sequence"/>
</dbReference>
<dbReference type="SUPFAM" id="SSF52218">
    <property type="entry name" value="Flavoproteins"/>
    <property type="match status" value="1"/>
</dbReference>
<dbReference type="PANTHER" id="PTHR43278">
    <property type="entry name" value="NAD(P)H-DEPENDENT FMN-CONTAINING OXIDOREDUCTASE YWQN-RELATED"/>
    <property type="match status" value="1"/>
</dbReference>
<evidence type="ECO:0000256" key="2">
    <source>
        <dbReference type="ARBA" id="ARBA00022643"/>
    </source>
</evidence>
<keyword evidence="2" id="KW-0288">FMN</keyword>
<proteinExistence type="predicted"/>
<evidence type="ECO:0000256" key="1">
    <source>
        <dbReference type="ARBA" id="ARBA00022630"/>
    </source>
</evidence>
<keyword evidence="5" id="KW-1185">Reference proteome</keyword>
<protein>
    <submittedName>
        <fullName evidence="4">Flavodoxin family protein</fullName>
    </submittedName>
</protein>
<evidence type="ECO:0000259" key="3">
    <source>
        <dbReference type="Pfam" id="PF03358"/>
    </source>
</evidence>
<dbReference type="Pfam" id="PF03358">
    <property type="entry name" value="FMN_red"/>
    <property type="match status" value="1"/>
</dbReference>